<dbReference type="AlphaFoldDB" id="A0A8J4LKK6"/>
<dbReference type="OrthoDB" id="542987at2759"/>
<gene>
    <name evidence="3" type="ORF">Vretifemale_20008</name>
    <name evidence="4" type="ORF">Vretimale_6481</name>
</gene>
<feature type="region of interest" description="Disordered" evidence="2">
    <location>
        <begin position="1"/>
        <end position="20"/>
    </location>
</feature>
<protein>
    <recommendedName>
        <fullName evidence="7">F-box domain-containing protein</fullName>
    </recommendedName>
</protein>
<proteinExistence type="predicted"/>
<organism evidence="4 5">
    <name type="scientific">Volvox reticuliferus</name>
    <dbReference type="NCBI Taxonomy" id="1737510"/>
    <lineage>
        <taxon>Eukaryota</taxon>
        <taxon>Viridiplantae</taxon>
        <taxon>Chlorophyta</taxon>
        <taxon>core chlorophytes</taxon>
        <taxon>Chlorophyceae</taxon>
        <taxon>CS clade</taxon>
        <taxon>Chlamydomonadales</taxon>
        <taxon>Volvocaceae</taxon>
        <taxon>Volvox</taxon>
    </lineage>
</organism>
<sequence length="884" mass="91048">MATEPLSQTGNPDQEEPPPLLALPDSVLLLVATRLPSPDKKAARLVCRALHIAVNHAVASFLLTDINLPVLAPLDPKLRQQHQALELQPHQAHPRRGAPLHQIFPNLTHLCLALSPAGGPDTRRAEQLRCLIRQSLPALRCLRCLDLSLACRDVALGRTIEAFYDTWAIIVEGLPVGRPVRVLLHPPTALSGMTAGSGVRAAASTAAAAAASDILRSHRDGSSSNRNGDDSQNTRGRHGGGDGGNSEAVDSKLCAGTNIASDGSSGSSCLLADMLALLAARRPAAEVQLVAAPLTSKRYDKPRIPSYAELLAALAPRDASWQTAAGSYCSNRGTCPAVTALILGPESFDPGGAAAFAATATVAAAAGATAVDGGREGGESGAGGNAAVAWLPYLAAANTRRGASLQQLTLWETWPLEGLLCGATPGAGAGGGRGADGGSGVPWMPALSSSASSCFLGLRRLVLSDQQAVLDRDRLSADALAPLAVLKNLTRLELASLTINATAMSSSSSERRGAAVHGSKTRRFGGGGRRAFTGCGPSSGAAVMRGGKAAASAAARAMAVTSLPQVRHLSVYHALRVVWPTNGDGCHDDYGSNGGGGAWHGGGGYASSAAPLAALFPCLRHLSACVTTGSPGRPASERWGYLAGLGSTLTSLHLRAVAAEDLCLQGRSEVLAALTQVTSLRLSAESGKVDGIRGLARTIACLGSGLVALRLSRLATRGTDARVAELVLPRLTRLDFLGCSGDLIAAFDGLALSAVRLRRLEVRECETVRPTDLQWAIERQVGLRQLVIQDCPGLLAGSRGAAGAGGPAAALRAVLRASLRLSIATTDSAEARALRRSRRRAAGTISRAMTAEGDGEEDAVGRSAGTMAEPLLRQGLTADDLEEL</sequence>
<evidence type="ECO:0000313" key="6">
    <source>
        <dbReference type="Proteomes" id="UP000747110"/>
    </source>
</evidence>
<feature type="region of interest" description="Disordered" evidence="2">
    <location>
        <begin position="844"/>
        <end position="884"/>
    </location>
</feature>
<dbReference type="Proteomes" id="UP000747110">
    <property type="component" value="Unassembled WGS sequence"/>
</dbReference>
<evidence type="ECO:0008006" key="7">
    <source>
        <dbReference type="Google" id="ProtNLM"/>
    </source>
</evidence>
<dbReference type="Proteomes" id="UP000722791">
    <property type="component" value="Unassembled WGS sequence"/>
</dbReference>
<dbReference type="SUPFAM" id="SSF52047">
    <property type="entry name" value="RNI-like"/>
    <property type="match status" value="1"/>
</dbReference>
<evidence type="ECO:0000313" key="3">
    <source>
        <dbReference type="EMBL" id="GIL92440.1"/>
    </source>
</evidence>
<evidence type="ECO:0000313" key="5">
    <source>
        <dbReference type="Proteomes" id="UP000722791"/>
    </source>
</evidence>
<reference evidence="4" key="1">
    <citation type="journal article" date="2021" name="Proc. Natl. Acad. Sci. U.S.A.">
        <title>Three genomes in the algal genus Volvox reveal the fate of a haploid sex-determining region after a transition to homothallism.</title>
        <authorList>
            <person name="Yamamoto K."/>
            <person name="Hamaji T."/>
            <person name="Kawai-Toyooka H."/>
            <person name="Matsuzaki R."/>
            <person name="Takahashi F."/>
            <person name="Nishimura Y."/>
            <person name="Kawachi M."/>
            <person name="Noguchi H."/>
            <person name="Minakuchi Y."/>
            <person name="Umen J.G."/>
            <person name="Toyoda A."/>
            <person name="Nozaki H."/>
        </authorList>
    </citation>
    <scope>NUCLEOTIDE SEQUENCE</scope>
    <source>
        <strain evidence="4">NIES-3785</strain>
        <strain evidence="3">NIES-3786</strain>
    </source>
</reference>
<feature type="region of interest" description="Disordered" evidence="2">
    <location>
        <begin position="216"/>
        <end position="247"/>
    </location>
</feature>
<accession>A0A8J4LKK6</accession>
<dbReference type="CDD" id="cd09917">
    <property type="entry name" value="F-box_SF"/>
    <property type="match status" value="1"/>
</dbReference>
<dbReference type="EMBL" id="BNCP01000077">
    <property type="protein sequence ID" value="GIL92440.1"/>
    <property type="molecule type" value="Genomic_DNA"/>
</dbReference>
<dbReference type="InterPro" id="IPR032675">
    <property type="entry name" value="LRR_dom_sf"/>
</dbReference>
<evidence type="ECO:0000256" key="1">
    <source>
        <dbReference type="ARBA" id="ARBA00004430"/>
    </source>
</evidence>
<name>A0A8J4LKK6_9CHLO</name>
<feature type="compositionally biased region" description="Polar residues" evidence="2">
    <location>
        <begin position="1"/>
        <end position="12"/>
    </location>
</feature>
<dbReference type="GO" id="GO:0005930">
    <property type="term" value="C:axoneme"/>
    <property type="evidence" value="ECO:0007669"/>
    <property type="project" value="UniProtKB-SubCell"/>
</dbReference>
<evidence type="ECO:0000313" key="4">
    <source>
        <dbReference type="EMBL" id="GIM01694.1"/>
    </source>
</evidence>
<dbReference type="EMBL" id="BNCQ01000009">
    <property type="protein sequence ID" value="GIM01694.1"/>
    <property type="molecule type" value="Genomic_DNA"/>
</dbReference>
<dbReference type="SUPFAM" id="SSF81383">
    <property type="entry name" value="F-box domain"/>
    <property type="match status" value="1"/>
</dbReference>
<dbReference type="Gene3D" id="3.80.10.10">
    <property type="entry name" value="Ribonuclease Inhibitor"/>
    <property type="match status" value="1"/>
</dbReference>
<keyword evidence="6" id="KW-1185">Reference proteome</keyword>
<evidence type="ECO:0000256" key="2">
    <source>
        <dbReference type="SAM" id="MobiDB-lite"/>
    </source>
</evidence>
<comment type="caution">
    <text evidence="4">The sequence shown here is derived from an EMBL/GenBank/DDBJ whole genome shotgun (WGS) entry which is preliminary data.</text>
</comment>
<dbReference type="InterPro" id="IPR036047">
    <property type="entry name" value="F-box-like_dom_sf"/>
</dbReference>
<comment type="subcellular location">
    <subcellularLocation>
        <location evidence="1">Cytoplasm</location>
        <location evidence="1">Cytoskeleton</location>
        <location evidence="1">Cilium axoneme</location>
    </subcellularLocation>
</comment>